<dbReference type="InterPro" id="IPR036928">
    <property type="entry name" value="AS_sf"/>
</dbReference>
<name>A0A5R9BC20_9MICC</name>
<keyword evidence="3" id="KW-1185">Reference proteome</keyword>
<evidence type="ECO:0000313" key="2">
    <source>
        <dbReference type="EMBL" id="TLP98165.1"/>
    </source>
</evidence>
<evidence type="ECO:0000313" key="3">
    <source>
        <dbReference type="Proteomes" id="UP000310458"/>
    </source>
</evidence>
<feature type="domain" description="Amidase" evidence="1">
    <location>
        <begin position="24"/>
        <end position="415"/>
    </location>
</feature>
<dbReference type="AlphaFoldDB" id="A0A5R9BC20"/>
<dbReference type="PANTHER" id="PTHR46310">
    <property type="entry name" value="AMIDASE 1"/>
    <property type="match status" value="1"/>
</dbReference>
<dbReference type="Proteomes" id="UP000310458">
    <property type="component" value="Unassembled WGS sequence"/>
</dbReference>
<dbReference type="Pfam" id="PF01425">
    <property type="entry name" value="Amidase"/>
    <property type="match status" value="1"/>
</dbReference>
<dbReference type="Gene3D" id="3.90.1300.10">
    <property type="entry name" value="Amidase signature (AS) domain"/>
    <property type="match status" value="1"/>
</dbReference>
<dbReference type="OrthoDB" id="182039at2"/>
<proteinExistence type="predicted"/>
<accession>A0A5R9BC20</accession>
<dbReference type="EMBL" id="VAVZ01000012">
    <property type="protein sequence ID" value="TLP98165.1"/>
    <property type="molecule type" value="Genomic_DNA"/>
</dbReference>
<evidence type="ECO:0000259" key="1">
    <source>
        <dbReference type="Pfam" id="PF01425"/>
    </source>
</evidence>
<reference evidence="2 3" key="1">
    <citation type="submission" date="2019-05" db="EMBL/GenBank/DDBJ databases">
        <title>Nesterenkonia sp. GY074 isolated from the Southern Atlantic Ocean.</title>
        <authorList>
            <person name="Zhang G."/>
        </authorList>
    </citation>
    <scope>NUCLEOTIDE SEQUENCE [LARGE SCALE GENOMIC DNA]</scope>
    <source>
        <strain evidence="2 3">GY074</strain>
    </source>
</reference>
<gene>
    <name evidence="2" type="ORF">FEF26_05930</name>
</gene>
<protein>
    <recommendedName>
        <fullName evidence="1">Amidase domain-containing protein</fullName>
    </recommendedName>
</protein>
<organism evidence="2 3">
    <name type="scientific">Nesterenkonia salmonea</name>
    <dbReference type="NCBI Taxonomy" id="1804987"/>
    <lineage>
        <taxon>Bacteria</taxon>
        <taxon>Bacillati</taxon>
        <taxon>Actinomycetota</taxon>
        <taxon>Actinomycetes</taxon>
        <taxon>Micrococcales</taxon>
        <taxon>Micrococcaceae</taxon>
        <taxon>Nesterenkonia</taxon>
    </lineage>
</organism>
<comment type="caution">
    <text evidence="2">The sequence shown here is derived from an EMBL/GenBank/DDBJ whole genome shotgun (WGS) entry which is preliminary data.</text>
</comment>
<dbReference type="SUPFAM" id="SSF75304">
    <property type="entry name" value="Amidase signature (AS) enzymes"/>
    <property type="match status" value="1"/>
</dbReference>
<sequence>MKPIDTATAVWRIKATPLIPGAGEGSLRGESVAVKDLFAVAGESIGAGNPVRLSQQPAQSRSSTAVQALIGSGADIAGIAQTDEFALSLAGTNAHYGTPPNPAAPGRISGGSSNGSASAVALGEASIGLGTDTGGSIRVPAAYQGLWGIRTTQDLIPLTGVQPLAQSFDTVGWVTREPGLLATVAQTLIPAPKKVAPTAPSALGGMGTGSIPTVPRGPVAWEADRQLGELKVVEELFALADEDVANACRVLLGQLEAQVGRSVAVHGPDPEIFNEWKHTFTVIQSREAWANHGDWVAAHWDHMAPDVGARFRAASQFTSADEAAARAQHAGIRETIRGWVGNGVLALPSAASVAPLLDEAGAEGNGSDTLRQRTLMLTTIGSLAGLPVVNIPTATEQGLPTGLSLMGPSGSDKALIAYAAQLGGPPS</sequence>
<dbReference type="RefSeq" id="WP_138252618.1">
    <property type="nucleotide sequence ID" value="NZ_VAVZ01000012.1"/>
</dbReference>
<dbReference type="PANTHER" id="PTHR46310:SF7">
    <property type="entry name" value="AMIDASE 1"/>
    <property type="match status" value="1"/>
</dbReference>
<dbReference type="InterPro" id="IPR023631">
    <property type="entry name" value="Amidase_dom"/>
</dbReference>